<accession>A0A7C4XFJ8</accession>
<comment type="caution">
    <text evidence="3">The sequence shown here is derived from an EMBL/GenBank/DDBJ whole genome shotgun (WGS) entry which is preliminary data.</text>
</comment>
<name>A0A7C4XFJ8_UNCW3</name>
<dbReference type="Gene3D" id="2.60.40.4070">
    <property type="match status" value="1"/>
</dbReference>
<sequence length="1008" mass="111532">MKKVIISFLGLFLILSAQETGARYLIITHNNFYNHILPLARWKHKKGMRTKVVTLSETGSTASQIRNYIVNAYNNWLIKPEYILFVGAPNLIPFPSVLGWNSDNYYTNMDGDLYNEILSGRLTVHDTIETKTVVNKILAYERTPNTTDSLWFKRACLIANEDYGIYPPQGNDTVYWNDVRYAKNLMLANGYNLIDTLSCGLGNNASNVYNSINNGRGFLMYRGSGFGNWYLPFECYPQYYTNNGTRLPIVLSFTCCTIGTGSTPAGAEMWFLCGTPTNLKGGAGYFATTTVGGGFITFLRSAVSRGFFDAIFVDGKRTFGEACEGGRIRVYSMYPYSGGDEEYVGFTTIGDPEMNIWTATPCSLSVTHPQVIPCGSANFTVNVRRAISATPISGALVCITAKQDTNIYCLDTTDANGDAYFSINPLFVNDTIYVTVTGRNLKPYEGSMQVLYSGMPYVVYLKSFIDDSPSGNNNHLINPGETINLPLWVRNWGDSIARSVIGILRSNDQYITVFDSTKSFGDISGHDSAFTGNNGYGFSVNSNCPDFHSVVFDLMCRDVNDSMWISHFNYSVYAPVLTLQEVQISGGNGNSNLEPGETVFVKVKIKNSGHSPIDNVNATLQTLSSYAIVIDSFGSYAHIGPDSNAINESNPFSVFALPSTPQGTNAEFRIVLNAPFYQDTITFSIIIGKKDYYIWNPDHTPEPGQNMDTILSNLGYSGDIGTTLPVDLSYYNVVFVCLGVWPNNHIISQTSPEATRLVNFANSGGRLYMEGGDVWSYDPTQGGYNFSSLFGLHPDNDGGSNMGPVGGISGTFTNGMLFNYGGENNYMDHISPLNPNSFLIFRDTDNNFNCGVAYDAGTYRTVATSFELGLLVDGTPPSTRSALLDSIMHFFGCYHSIAEDLFSRCQVSEPFLKIYPNPFRNHLIIQYAVGSYKCPAVSIKIYDASGRLVKNLSFHPSSFIPHSSSLITHNSIEWDRTDDSGRRLPSGVYFVWFETDDFKRVEKVILIK</sequence>
<proteinExistence type="predicted"/>
<dbReference type="NCBIfam" id="TIGR04183">
    <property type="entry name" value="Por_Secre_tail"/>
    <property type="match status" value="1"/>
</dbReference>
<dbReference type="InterPro" id="IPR029030">
    <property type="entry name" value="Caspase-like_dom_sf"/>
</dbReference>
<evidence type="ECO:0000313" key="3">
    <source>
        <dbReference type="EMBL" id="HGV97911.1"/>
    </source>
</evidence>
<dbReference type="AlphaFoldDB" id="A0A7C4XFJ8"/>
<dbReference type="Gene3D" id="2.60.40.10">
    <property type="entry name" value="Immunoglobulins"/>
    <property type="match status" value="1"/>
</dbReference>
<evidence type="ECO:0000256" key="1">
    <source>
        <dbReference type="ARBA" id="ARBA00022729"/>
    </source>
</evidence>
<gene>
    <name evidence="3" type="ORF">ENV60_06410</name>
</gene>
<organism evidence="3">
    <name type="scientific">candidate division WOR-3 bacterium</name>
    <dbReference type="NCBI Taxonomy" id="2052148"/>
    <lineage>
        <taxon>Bacteria</taxon>
        <taxon>Bacteria division WOR-3</taxon>
    </lineage>
</organism>
<keyword evidence="1" id="KW-0732">Signal</keyword>
<dbReference type="InterPro" id="IPR001769">
    <property type="entry name" value="Gingipain"/>
</dbReference>
<dbReference type="Gene3D" id="3.40.50.1460">
    <property type="match status" value="1"/>
</dbReference>
<dbReference type="InterPro" id="IPR029031">
    <property type="entry name" value="Gingipain_N_sf"/>
</dbReference>
<feature type="domain" description="Gingipain" evidence="2">
    <location>
        <begin position="24"/>
        <end position="355"/>
    </location>
</feature>
<dbReference type="GO" id="GO:0008234">
    <property type="term" value="F:cysteine-type peptidase activity"/>
    <property type="evidence" value="ECO:0007669"/>
    <property type="project" value="InterPro"/>
</dbReference>
<evidence type="ECO:0000259" key="2">
    <source>
        <dbReference type="Pfam" id="PF01364"/>
    </source>
</evidence>
<dbReference type="EMBL" id="DTGZ01000119">
    <property type="protein sequence ID" value="HGV97911.1"/>
    <property type="molecule type" value="Genomic_DNA"/>
</dbReference>
<dbReference type="Gene3D" id="3.40.50.10390">
    <property type="entry name" value="Gingipain r, domain 1"/>
    <property type="match status" value="1"/>
</dbReference>
<protein>
    <submittedName>
        <fullName evidence="3">T9SS type A sorting domain-containing protein</fullName>
    </submittedName>
</protein>
<dbReference type="InterPro" id="IPR026444">
    <property type="entry name" value="Secre_tail"/>
</dbReference>
<reference evidence="3" key="1">
    <citation type="journal article" date="2020" name="mSystems">
        <title>Genome- and Community-Level Interaction Insights into Carbon Utilization and Element Cycling Functions of Hydrothermarchaeota in Hydrothermal Sediment.</title>
        <authorList>
            <person name="Zhou Z."/>
            <person name="Liu Y."/>
            <person name="Xu W."/>
            <person name="Pan J."/>
            <person name="Luo Z.H."/>
            <person name="Li M."/>
        </authorList>
    </citation>
    <scope>NUCLEOTIDE SEQUENCE [LARGE SCALE GENOMIC DNA]</scope>
    <source>
        <strain evidence="3">SpSt-774</strain>
    </source>
</reference>
<dbReference type="SUPFAM" id="SSF52129">
    <property type="entry name" value="Caspase-like"/>
    <property type="match status" value="1"/>
</dbReference>
<dbReference type="InterPro" id="IPR013783">
    <property type="entry name" value="Ig-like_fold"/>
</dbReference>
<dbReference type="Pfam" id="PF01364">
    <property type="entry name" value="Peptidase_C25"/>
    <property type="match status" value="1"/>
</dbReference>
<dbReference type="GO" id="GO:0006508">
    <property type="term" value="P:proteolysis"/>
    <property type="evidence" value="ECO:0007669"/>
    <property type="project" value="InterPro"/>
</dbReference>